<evidence type="ECO:0000313" key="2">
    <source>
        <dbReference type="EMBL" id="RGT57520.1"/>
    </source>
</evidence>
<reference evidence="2 3" key="1">
    <citation type="submission" date="2018-08" db="EMBL/GenBank/DDBJ databases">
        <title>A genome reference for cultivated species of the human gut microbiota.</title>
        <authorList>
            <person name="Zou Y."/>
            <person name="Xue W."/>
            <person name="Luo G."/>
        </authorList>
    </citation>
    <scope>NUCLEOTIDE SEQUENCE [LARGE SCALE GENOMIC DNA]</scope>
    <source>
        <strain evidence="2 3">AF18-46</strain>
    </source>
</reference>
<accession>A0A412PH94</accession>
<gene>
    <name evidence="2" type="ORF">DWX20_00275</name>
</gene>
<dbReference type="GeneID" id="89618806"/>
<proteinExistence type="predicted"/>
<feature type="domain" description="GYF" evidence="1">
    <location>
        <begin position="5"/>
        <end position="52"/>
    </location>
</feature>
<dbReference type="InterPro" id="IPR035445">
    <property type="entry name" value="GYF-like_dom_sf"/>
</dbReference>
<dbReference type="EMBL" id="QRWX01000001">
    <property type="protein sequence ID" value="RGT57520.1"/>
    <property type="molecule type" value="Genomic_DNA"/>
</dbReference>
<dbReference type="RefSeq" id="WP_006525750.1">
    <property type="nucleotide sequence ID" value="NZ_AP028934.1"/>
</dbReference>
<dbReference type="AlphaFoldDB" id="A0A412PH94"/>
<evidence type="ECO:0000259" key="1">
    <source>
        <dbReference type="Pfam" id="PF14237"/>
    </source>
</evidence>
<dbReference type="InterPro" id="IPR025640">
    <property type="entry name" value="GYF_2"/>
</dbReference>
<name>A0A412PH94_9FIRM</name>
<sequence>MDRLWYYTKRGSTEKFGPFTDAELVQFIKQEILCKDDYIWMPDLKNWLEISNSIYAIYLPASDTTVEI</sequence>
<dbReference type="Pfam" id="PF14237">
    <property type="entry name" value="GYF_2"/>
    <property type="match status" value="1"/>
</dbReference>
<dbReference type="SUPFAM" id="SSF55277">
    <property type="entry name" value="GYF domain"/>
    <property type="match status" value="1"/>
</dbReference>
<organism evidence="2 3">
    <name type="scientific">Solobacterium moorei</name>
    <dbReference type="NCBI Taxonomy" id="102148"/>
    <lineage>
        <taxon>Bacteria</taxon>
        <taxon>Bacillati</taxon>
        <taxon>Bacillota</taxon>
        <taxon>Erysipelotrichia</taxon>
        <taxon>Erysipelotrichales</taxon>
        <taxon>Erysipelotrichaceae</taxon>
        <taxon>Solobacterium</taxon>
    </lineage>
</organism>
<protein>
    <submittedName>
        <fullName evidence="2">DUF4339 domain-containing protein</fullName>
    </submittedName>
</protein>
<dbReference type="Proteomes" id="UP000284731">
    <property type="component" value="Unassembled WGS sequence"/>
</dbReference>
<evidence type="ECO:0000313" key="3">
    <source>
        <dbReference type="Proteomes" id="UP000284731"/>
    </source>
</evidence>
<comment type="caution">
    <text evidence="2">The sequence shown here is derived from an EMBL/GenBank/DDBJ whole genome shotgun (WGS) entry which is preliminary data.</text>
</comment>